<dbReference type="OrthoDB" id="5859781at2759"/>
<dbReference type="PANTHER" id="PTHR14396:SF10">
    <property type="entry name" value="CLASPIN"/>
    <property type="match status" value="1"/>
</dbReference>
<dbReference type="GO" id="GO:0033314">
    <property type="term" value="P:mitotic DNA replication checkpoint signaling"/>
    <property type="evidence" value="ECO:0007669"/>
    <property type="project" value="TreeGrafter"/>
</dbReference>
<sequence length="768" mass="87676">MTSSNNSKKTKIDDISRETQRLVSDSHVRLPYHKPKQKSLKDFLNRQKVSTEYQASLTGSKKLLHKAWQVQLKFFLSNLCSLVLKHCIWELIESKEQTVEKFYNEDSVQDENNENTSSNNSNTHAENHFSLNDNNFDKEITLKENHNNSLSEFNDDEENYDSNSSVGSELSSDDEAIDNNEDESINGDKNEDESIIGDENESIDDEEDDENKAIDDDDEDDSGQGKNLCSGEPLTQYAETEVYPEEEVKKNIVKTFIDDEAELSELDCSSDDEDNLPNFINESGDEEDHDLEFPKKKKHRLVLLSESSDDDINSESENDLNTEIKSIPNSLSPLFNDSEAIVSTQQLMGFCSGQFQSQELDAKEDNEEVDDFEDNFDSEVPINDTDIFTNGDDVDDNGSLKLVSAKDFFDDEAELSESDWSSDDEDKLVGLNDKLEEEEGDKDKLDESLVKDGLDKIYMRQLLDDDNQQVTALKEMLLEDGELYSDSNRKRKFQWDDADQDDVALKRPLFSDNEDDNEDDVLSDDEKTEQWRNERFKRESYLSEKNKYSDEEDSNEDEESTNILQTSVSIVKKTHVVKYQNGKSRFISKTLDIEKNSESTQLNENNDETDPNGQHSSTNSTDKIKTNKIIIKDSVDLQVMNIISSKHNKCIKGSFMKRNGDKLTNALLFVNKKITNNDGTNPKKYDEKREMKSLSTITATATSNPFAYLMRNDKNNENGGDLMKIEKTDNTINLSKTCVKTNANLRPEASQQTIKLNKSSHSILKQFE</sequence>
<feature type="compositionally biased region" description="Acidic residues" evidence="4">
    <location>
        <begin position="264"/>
        <end position="275"/>
    </location>
</feature>
<dbReference type="PANTHER" id="PTHR14396">
    <property type="entry name" value="CLASPIN"/>
    <property type="match status" value="1"/>
</dbReference>
<feature type="compositionally biased region" description="Polar residues" evidence="4">
    <location>
        <begin position="161"/>
        <end position="170"/>
    </location>
</feature>
<evidence type="ECO:0000313" key="5">
    <source>
        <dbReference type="EMBL" id="KAF0760875.1"/>
    </source>
</evidence>
<dbReference type="AlphaFoldDB" id="A0A6G0YT28"/>
<keyword evidence="3" id="KW-0539">Nucleus</keyword>
<dbReference type="InterPro" id="IPR024146">
    <property type="entry name" value="Claspin"/>
</dbReference>
<dbReference type="GO" id="GO:0007095">
    <property type="term" value="P:mitotic G2 DNA damage checkpoint signaling"/>
    <property type="evidence" value="ECO:0007669"/>
    <property type="project" value="TreeGrafter"/>
</dbReference>
<feature type="compositionally biased region" description="Acidic residues" evidence="4">
    <location>
        <begin position="413"/>
        <end position="426"/>
    </location>
</feature>
<feature type="region of interest" description="Disordered" evidence="4">
    <location>
        <begin position="504"/>
        <end position="529"/>
    </location>
</feature>
<keyword evidence="6" id="KW-1185">Reference proteome</keyword>
<proteinExistence type="predicted"/>
<feature type="region of interest" description="Disordered" evidence="4">
    <location>
        <begin position="149"/>
        <end position="249"/>
    </location>
</feature>
<keyword evidence="2" id="KW-0597">Phosphoprotein</keyword>
<comment type="caution">
    <text evidence="5">The sequence shown here is derived from an EMBL/GenBank/DDBJ whole genome shotgun (WGS) entry which is preliminary data.</text>
</comment>
<evidence type="ECO:0000313" key="6">
    <source>
        <dbReference type="Proteomes" id="UP000478052"/>
    </source>
</evidence>
<evidence type="ECO:0000256" key="4">
    <source>
        <dbReference type="SAM" id="MobiDB-lite"/>
    </source>
</evidence>
<dbReference type="GO" id="GO:0005634">
    <property type="term" value="C:nucleus"/>
    <property type="evidence" value="ECO:0007669"/>
    <property type="project" value="UniProtKB-SubCell"/>
</dbReference>
<reference evidence="5 6" key="1">
    <citation type="submission" date="2019-08" db="EMBL/GenBank/DDBJ databases">
        <title>Whole genome of Aphis craccivora.</title>
        <authorList>
            <person name="Voronova N.V."/>
            <person name="Shulinski R.S."/>
            <person name="Bandarenka Y.V."/>
            <person name="Zhorov D.G."/>
            <person name="Warner D."/>
        </authorList>
    </citation>
    <scope>NUCLEOTIDE SEQUENCE [LARGE SCALE GENOMIC DNA]</scope>
    <source>
        <strain evidence="5">180601</strain>
        <tissue evidence="5">Whole Body</tissue>
    </source>
</reference>
<comment type="subcellular location">
    <subcellularLocation>
        <location evidence="1">Nucleus</location>
    </subcellularLocation>
</comment>
<dbReference type="Proteomes" id="UP000478052">
    <property type="component" value="Unassembled WGS sequence"/>
</dbReference>
<feature type="compositionally biased region" description="Acidic residues" evidence="4">
    <location>
        <begin position="362"/>
        <end position="377"/>
    </location>
</feature>
<feature type="compositionally biased region" description="Acidic residues" evidence="4">
    <location>
        <begin position="171"/>
        <end position="222"/>
    </location>
</feature>
<evidence type="ECO:0000256" key="3">
    <source>
        <dbReference type="ARBA" id="ARBA00023242"/>
    </source>
</evidence>
<feature type="region of interest" description="Disordered" evidence="4">
    <location>
        <begin position="264"/>
        <end position="293"/>
    </location>
</feature>
<accession>A0A6G0YT28</accession>
<feature type="compositionally biased region" description="Acidic residues" evidence="4">
    <location>
        <begin position="512"/>
        <end position="523"/>
    </location>
</feature>
<feature type="compositionally biased region" description="Low complexity" evidence="4">
    <location>
        <begin position="114"/>
        <end position="124"/>
    </location>
</feature>
<feature type="region of interest" description="Disordered" evidence="4">
    <location>
        <begin position="413"/>
        <end position="447"/>
    </location>
</feature>
<dbReference type="EMBL" id="VUJU01002554">
    <property type="protein sequence ID" value="KAF0760875.1"/>
    <property type="molecule type" value="Genomic_DNA"/>
</dbReference>
<evidence type="ECO:0000256" key="1">
    <source>
        <dbReference type="ARBA" id="ARBA00004123"/>
    </source>
</evidence>
<feature type="region of interest" description="Disordered" evidence="4">
    <location>
        <begin position="360"/>
        <end position="396"/>
    </location>
</feature>
<feature type="region of interest" description="Disordered" evidence="4">
    <location>
        <begin position="105"/>
        <end position="131"/>
    </location>
</feature>
<gene>
    <name evidence="5" type="ORF">FWK35_00017601</name>
</gene>
<evidence type="ECO:0000256" key="2">
    <source>
        <dbReference type="ARBA" id="ARBA00022553"/>
    </source>
</evidence>
<name>A0A6G0YT28_APHCR</name>
<feature type="region of interest" description="Disordered" evidence="4">
    <location>
        <begin position="597"/>
        <end position="624"/>
    </location>
</feature>
<protein>
    <submittedName>
        <fullName evidence="5">Protein PFC0760c-like isoform X2</fullName>
    </submittedName>
</protein>
<dbReference type="GO" id="GO:0010997">
    <property type="term" value="F:anaphase-promoting complex binding"/>
    <property type="evidence" value="ECO:0007669"/>
    <property type="project" value="TreeGrafter"/>
</dbReference>
<organism evidence="5 6">
    <name type="scientific">Aphis craccivora</name>
    <name type="common">Cowpea aphid</name>
    <dbReference type="NCBI Taxonomy" id="307492"/>
    <lineage>
        <taxon>Eukaryota</taxon>
        <taxon>Metazoa</taxon>
        <taxon>Ecdysozoa</taxon>
        <taxon>Arthropoda</taxon>
        <taxon>Hexapoda</taxon>
        <taxon>Insecta</taxon>
        <taxon>Pterygota</taxon>
        <taxon>Neoptera</taxon>
        <taxon>Paraneoptera</taxon>
        <taxon>Hemiptera</taxon>
        <taxon>Sternorrhyncha</taxon>
        <taxon>Aphidomorpha</taxon>
        <taxon>Aphidoidea</taxon>
        <taxon>Aphididae</taxon>
        <taxon>Aphidini</taxon>
        <taxon>Aphis</taxon>
        <taxon>Aphis</taxon>
    </lineage>
</organism>